<dbReference type="PANTHER" id="PTHR24349">
    <property type="entry name" value="SERINE/THREONINE-PROTEIN KINASE"/>
    <property type="match status" value="1"/>
</dbReference>
<feature type="domain" description="Protein kinase" evidence="7">
    <location>
        <begin position="1"/>
        <end position="105"/>
    </location>
</feature>
<evidence type="ECO:0000256" key="1">
    <source>
        <dbReference type="ARBA" id="ARBA00005354"/>
    </source>
</evidence>
<evidence type="ECO:0000256" key="3">
    <source>
        <dbReference type="ARBA" id="ARBA00022679"/>
    </source>
</evidence>
<keyword evidence="4" id="KW-0547">Nucleotide-binding</keyword>
<dbReference type="InParanoid" id="A0A059B792"/>
<keyword evidence="5" id="KW-0418">Kinase</keyword>
<dbReference type="InterPro" id="IPR050205">
    <property type="entry name" value="CDPK_Ser/Thr_kinases"/>
</dbReference>
<dbReference type="SUPFAM" id="SSF56112">
    <property type="entry name" value="Protein kinase-like (PK-like)"/>
    <property type="match status" value="1"/>
</dbReference>
<evidence type="ECO:0000256" key="4">
    <source>
        <dbReference type="ARBA" id="ARBA00022741"/>
    </source>
</evidence>
<proteinExistence type="inferred from homology"/>
<dbReference type="EMBL" id="KK198760">
    <property type="protein sequence ID" value="KCW61520.1"/>
    <property type="molecule type" value="Genomic_DNA"/>
</dbReference>
<accession>A0A059B792</accession>
<dbReference type="PROSITE" id="PS50011">
    <property type="entry name" value="PROTEIN_KINASE_DOM"/>
    <property type="match status" value="1"/>
</dbReference>
<evidence type="ECO:0000313" key="8">
    <source>
        <dbReference type="EMBL" id="KCW61520.1"/>
    </source>
</evidence>
<keyword evidence="6" id="KW-0067">ATP-binding</keyword>
<name>A0A059B792_EUCGR</name>
<dbReference type="InterPro" id="IPR000719">
    <property type="entry name" value="Prot_kinase_dom"/>
</dbReference>
<keyword evidence="3" id="KW-0808">Transferase</keyword>
<reference evidence="8" key="1">
    <citation type="submission" date="2013-07" db="EMBL/GenBank/DDBJ databases">
        <title>The genome of Eucalyptus grandis.</title>
        <authorList>
            <person name="Schmutz J."/>
            <person name="Hayes R."/>
            <person name="Myburg A."/>
            <person name="Tuskan G."/>
            <person name="Grattapaglia D."/>
            <person name="Rokhsar D.S."/>
        </authorList>
    </citation>
    <scope>NUCLEOTIDE SEQUENCE</scope>
    <source>
        <tissue evidence="8">Leaf extractions</tissue>
    </source>
</reference>
<sequence>MHCDPSSAVHQDVKPEDMLFDSRNALKLADLGSAAWLHEGRSVEGAMGTSYYVALRMPMRREMVSAGAKDLLSKMTCRDVRRRISAAQALRHSLILSGGETLDFA</sequence>
<protein>
    <recommendedName>
        <fullName evidence="7">Protein kinase domain-containing protein</fullName>
    </recommendedName>
</protein>
<evidence type="ECO:0000256" key="2">
    <source>
        <dbReference type="ARBA" id="ARBA00022527"/>
    </source>
</evidence>
<keyword evidence="2" id="KW-0723">Serine/threonine-protein kinase</keyword>
<dbReference type="GO" id="GO:0005524">
    <property type="term" value="F:ATP binding"/>
    <property type="evidence" value="ECO:0007669"/>
    <property type="project" value="UniProtKB-KW"/>
</dbReference>
<organism evidence="8">
    <name type="scientific">Eucalyptus grandis</name>
    <name type="common">Flooded gum</name>
    <dbReference type="NCBI Taxonomy" id="71139"/>
    <lineage>
        <taxon>Eukaryota</taxon>
        <taxon>Viridiplantae</taxon>
        <taxon>Streptophyta</taxon>
        <taxon>Embryophyta</taxon>
        <taxon>Tracheophyta</taxon>
        <taxon>Spermatophyta</taxon>
        <taxon>Magnoliopsida</taxon>
        <taxon>eudicotyledons</taxon>
        <taxon>Gunneridae</taxon>
        <taxon>Pentapetalae</taxon>
        <taxon>rosids</taxon>
        <taxon>malvids</taxon>
        <taxon>Myrtales</taxon>
        <taxon>Myrtaceae</taxon>
        <taxon>Myrtoideae</taxon>
        <taxon>Eucalypteae</taxon>
        <taxon>Eucalyptus</taxon>
    </lineage>
</organism>
<comment type="similarity">
    <text evidence="1">Belongs to the protein kinase superfamily. CAMK Ser/Thr protein kinase family. CaMK subfamily.</text>
</comment>
<gene>
    <name evidence="8" type="ORF">EUGRSUZ_H04246</name>
</gene>
<dbReference type="InterPro" id="IPR011009">
    <property type="entry name" value="Kinase-like_dom_sf"/>
</dbReference>
<dbReference type="OMA" id="EVSFRIF"/>
<dbReference type="Gene3D" id="1.10.510.10">
    <property type="entry name" value="Transferase(Phosphotransferase) domain 1"/>
    <property type="match status" value="1"/>
</dbReference>
<evidence type="ECO:0000256" key="5">
    <source>
        <dbReference type="ARBA" id="ARBA00022777"/>
    </source>
</evidence>
<evidence type="ECO:0000256" key="6">
    <source>
        <dbReference type="ARBA" id="ARBA00022840"/>
    </source>
</evidence>
<evidence type="ECO:0000259" key="7">
    <source>
        <dbReference type="PROSITE" id="PS50011"/>
    </source>
</evidence>
<dbReference type="Pfam" id="PF00069">
    <property type="entry name" value="Pkinase"/>
    <property type="match status" value="1"/>
</dbReference>
<dbReference type="AlphaFoldDB" id="A0A059B792"/>
<dbReference type="GO" id="GO:0004674">
    <property type="term" value="F:protein serine/threonine kinase activity"/>
    <property type="evidence" value="ECO:0007669"/>
    <property type="project" value="UniProtKB-KW"/>
</dbReference>
<dbReference type="Gramene" id="KCW61520">
    <property type="protein sequence ID" value="KCW61520"/>
    <property type="gene ID" value="EUGRSUZ_H04246"/>
</dbReference>